<sequence>MANYVERCLAKGLVETSWGNLRRAESKYHEVGRQPQSRGSKGLGDVGGSCKAVLKNNPNLDYSFLDEDYALEVATNKLGTVPTNDVTPVNEATSNQPTPRDSSTPTPPTSLKT</sequence>
<accession>A0ACC1BIC6</accession>
<evidence type="ECO:0000313" key="2">
    <source>
        <dbReference type="Proteomes" id="UP001164250"/>
    </source>
</evidence>
<protein>
    <submittedName>
        <fullName evidence="1">Uncharacterized protein</fullName>
    </submittedName>
</protein>
<gene>
    <name evidence="1" type="ORF">Patl1_20651</name>
</gene>
<keyword evidence="2" id="KW-1185">Reference proteome</keyword>
<organism evidence="1 2">
    <name type="scientific">Pistacia atlantica</name>
    <dbReference type="NCBI Taxonomy" id="434234"/>
    <lineage>
        <taxon>Eukaryota</taxon>
        <taxon>Viridiplantae</taxon>
        <taxon>Streptophyta</taxon>
        <taxon>Embryophyta</taxon>
        <taxon>Tracheophyta</taxon>
        <taxon>Spermatophyta</taxon>
        <taxon>Magnoliopsida</taxon>
        <taxon>eudicotyledons</taxon>
        <taxon>Gunneridae</taxon>
        <taxon>Pentapetalae</taxon>
        <taxon>rosids</taxon>
        <taxon>malvids</taxon>
        <taxon>Sapindales</taxon>
        <taxon>Anacardiaceae</taxon>
        <taxon>Pistacia</taxon>
    </lineage>
</organism>
<evidence type="ECO:0000313" key="1">
    <source>
        <dbReference type="EMBL" id="KAJ0098682.1"/>
    </source>
</evidence>
<dbReference type="EMBL" id="CM047900">
    <property type="protein sequence ID" value="KAJ0098682.1"/>
    <property type="molecule type" value="Genomic_DNA"/>
</dbReference>
<reference evidence="2" key="1">
    <citation type="journal article" date="2023" name="G3 (Bethesda)">
        <title>Genome assembly and association tests identify interacting loci associated with vigor, precocity, and sex in interspecific pistachio rootstocks.</title>
        <authorList>
            <person name="Palmer W."/>
            <person name="Jacygrad E."/>
            <person name="Sagayaradj S."/>
            <person name="Cavanaugh K."/>
            <person name="Han R."/>
            <person name="Bertier L."/>
            <person name="Beede B."/>
            <person name="Kafkas S."/>
            <person name="Golino D."/>
            <person name="Preece J."/>
            <person name="Michelmore R."/>
        </authorList>
    </citation>
    <scope>NUCLEOTIDE SEQUENCE [LARGE SCALE GENOMIC DNA]</scope>
</reference>
<name>A0ACC1BIC6_9ROSI</name>
<comment type="caution">
    <text evidence="1">The sequence shown here is derived from an EMBL/GenBank/DDBJ whole genome shotgun (WGS) entry which is preliminary data.</text>
</comment>
<proteinExistence type="predicted"/>
<dbReference type="Proteomes" id="UP001164250">
    <property type="component" value="Chromosome 4"/>
</dbReference>